<dbReference type="EMBL" id="JANTEZ010000002">
    <property type="protein sequence ID" value="MCS5713867.1"/>
    <property type="molecule type" value="Genomic_DNA"/>
</dbReference>
<accession>A0ABT2GE14</accession>
<dbReference type="PANTHER" id="PTHR30032:SF4">
    <property type="entry name" value="AMIDASE ENHANCER"/>
    <property type="match status" value="1"/>
</dbReference>
<evidence type="ECO:0000313" key="3">
    <source>
        <dbReference type="Proteomes" id="UP001165580"/>
    </source>
</evidence>
<name>A0ABT2GE14_9MICO</name>
<feature type="signal peptide" evidence="1">
    <location>
        <begin position="1"/>
        <end position="35"/>
    </location>
</feature>
<dbReference type="InterPro" id="IPR013783">
    <property type="entry name" value="Ig-like_fold"/>
</dbReference>
<dbReference type="RefSeq" id="WP_259485403.1">
    <property type="nucleotide sequence ID" value="NZ_JANTEZ010000002.1"/>
</dbReference>
<comment type="caution">
    <text evidence="2">The sequence shown here is derived from an EMBL/GenBank/DDBJ whole genome shotgun (WGS) entry which is preliminary data.</text>
</comment>
<evidence type="ECO:0000313" key="2">
    <source>
        <dbReference type="EMBL" id="MCS5713867.1"/>
    </source>
</evidence>
<dbReference type="InterPro" id="IPR007253">
    <property type="entry name" value="Cell_wall-bd_2"/>
</dbReference>
<protein>
    <submittedName>
        <fullName evidence="2">Cell wall-binding repeat-containing protein</fullName>
    </submittedName>
</protein>
<sequence length="433" mass="43137">MTTHPALARPAILTALSTAAVLGLLASGAAGSASAGELVKPPVVGCPASVGVVDYEVDTPRIAESSVTVTVSVGALPAGLLLSHGPEGSFITGKPASVGTTTFTLHGVAASPDGAPMSTDKTCTIEVRTAPKVVRIAGADRFAQTVAVAEAFFESADTVFVASGEKFPDALSATAVAAADKAPLLLTTASSMPAEVLAEIVKVAPKNVVVVGGPLAISDAVVAQIDAASTATITRVGGADRFEVSRNLITHPVFGIKSSDRVHIATGTNFPDALTASPPAAVAGAPVLLVNGASTSLSAAETAVVTGLGAKEAVISGGPLSVSAALETSLAKTLAVTRFAGGDRYDTGIRTNSLSFPTARAMFLASGSAFPDALSGGVVAGLTHNPLYVTQSCVSSQLYREIGRLAPEKVFILGGLNALGADLDTLKPCSLDG</sequence>
<dbReference type="Gene3D" id="2.60.40.10">
    <property type="entry name" value="Immunoglobulins"/>
    <property type="match status" value="1"/>
</dbReference>
<dbReference type="InterPro" id="IPR051922">
    <property type="entry name" value="Bact_Sporulation_Assoc"/>
</dbReference>
<gene>
    <name evidence="2" type="ORF">NVV95_04795</name>
</gene>
<organism evidence="2 3">
    <name type="scientific">Herbiconiux gentiana</name>
    <dbReference type="NCBI Taxonomy" id="2970912"/>
    <lineage>
        <taxon>Bacteria</taxon>
        <taxon>Bacillati</taxon>
        <taxon>Actinomycetota</taxon>
        <taxon>Actinomycetes</taxon>
        <taxon>Micrococcales</taxon>
        <taxon>Microbacteriaceae</taxon>
        <taxon>Herbiconiux</taxon>
    </lineage>
</organism>
<dbReference type="Gene3D" id="3.40.50.12090">
    <property type="match status" value="1"/>
</dbReference>
<proteinExistence type="predicted"/>
<dbReference type="Proteomes" id="UP001165580">
    <property type="component" value="Unassembled WGS sequence"/>
</dbReference>
<reference evidence="2" key="1">
    <citation type="submission" date="2022-08" db="EMBL/GenBank/DDBJ databases">
        <authorList>
            <person name="Deng Y."/>
            <person name="Han X.-F."/>
            <person name="Zhang Y.-Q."/>
        </authorList>
    </citation>
    <scope>NUCLEOTIDE SEQUENCE</scope>
    <source>
        <strain evidence="2">CPCC 205716</strain>
    </source>
</reference>
<dbReference type="Pfam" id="PF04122">
    <property type="entry name" value="CW_binding_2"/>
    <property type="match status" value="3"/>
</dbReference>
<evidence type="ECO:0000256" key="1">
    <source>
        <dbReference type="SAM" id="SignalP"/>
    </source>
</evidence>
<keyword evidence="1" id="KW-0732">Signal</keyword>
<feature type="chain" id="PRO_5046074623" evidence="1">
    <location>
        <begin position="36"/>
        <end position="433"/>
    </location>
</feature>
<keyword evidence="3" id="KW-1185">Reference proteome</keyword>
<dbReference type="PANTHER" id="PTHR30032">
    <property type="entry name" value="N-ACETYLMURAMOYL-L-ALANINE AMIDASE-RELATED"/>
    <property type="match status" value="1"/>
</dbReference>